<keyword evidence="11" id="KW-1185">Reference proteome</keyword>
<dbReference type="SUPFAM" id="SSF51338">
    <property type="entry name" value="Composite domain of metallo-dependent hydrolases"/>
    <property type="match status" value="1"/>
</dbReference>
<evidence type="ECO:0000313" key="10">
    <source>
        <dbReference type="EMBL" id="OKL43824.1"/>
    </source>
</evidence>
<dbReference type="STRING" id="197461.A3843_11980"/>
<comment type="caution">
    <text evidence="10">The sequence shown here is derived from an EMBL/GenBank/DDBJ whole genome shotgun (WGS) entry which is preliminary data.</text>
</comment>
<dbReference type="InterPro" id="IPR006680">
    <property type="entry name" value="Amidohydro-rel"/>
</dbReference>
<evidence type="ECO:0000259" key="9">
    <source>
        <dbReference type="Pfam" id="PF01979"/>
    </source>
</evidence>
<reference evidence="10 11" key="1">
    <citation type="submission" date="2016-03" db="EMBL/GenBank/DDBJ databases">
        <title>Genome sequence of Nesiotobacter sp. nov., a moderately halophilic alphaproteobacterium isolated from the Yellow Sea, China.</title>
        <authorList>
            <person name="Zhang G."/>
            <person name="Zhang R."/>
        </authorList>
    </citation>
    <scope>NUCLEOTIDE SEQUENCE [LARGE SCALE GENOMIC DNA]</scope>
    <source>
        <strain evidence="10 11">WB1-6</strain>
    </source>
</reference>
<evidence type="ECO:0000256" key="3">
    <source>
        <dbReference type="ARBA" id="ARBA00022801"/>
    </source>
</evidence>
<evidence type="ECO:0000256" key="1">
    <source>
        <dbReference type="ARBA" id="ARBA00010716"/>
    </source>
</evidence>
<comment type="similarity">
    <text evidence="1 5">Belongs to the metallo-dependent hydrolases superfamily. NagA family.</text>
</comment>
<dbReference type="RefSeq" id="WP_051269168.1">
    <property type="nucleotide sequence ID" value="NZ_LVVZ01000018.1"/>
</dbReference>
<dbReference type="SUPFAM" id="SSF51556">
    <property type="entry name" value="Metallo-dependent hydrolases"/>
    <property type="match status" value="1"/>
</dbReference>
<dbReference type="Gene3D" id="3.20.20.140">
    <property type="entry name" value="Metal-dependent hydrolases"/>
    <property type="match status" value="1"/>
</dbReference>
<feature type="domain" description="Amidohydrolase-related" evidence="9">
    <location>
        <begin position="60"/>
        <end position="382"/>
    </location>
</feature>
<protein>
    <recommendedName>
        <fullName evidence="9">Amidohydrolase-related domain-containing protein</fullName>
    </recommendedName>
</protein>
<evidence type="ECO:0000256" key="4">
    <source>
        <dbReference type="ARBA" id="ARBA00023277"/>
    </source>
</evidence>
<dbReference type="Gene3D" id="2.30.40.10">
    <property type="entry name" value="Urease, subunit C, domain 1"/>
    <property type="match status" value="1"/>
</dbReference>
<dbReference type="InterPro" id="IPR011059">
    <property type="entry name" value="Metal-dep_hydrolase_composite"/>
</dbReference>
<dbReference type="GO" id="GO:0008448">
    <property type="term" value="F:N-acetylglucosamine-6-phosphate deacetylase activity"/>
    <property type="evidence" value="ECO:0007669"/>
    <property type="project" value="InterPro"/>
</dbReference>
<gene>
    <name evidence="10" type="ORF">A3843_11980</name>
</gene>
<proteinExistence type="inferred from homology"/>
<feature type="binding site" evidence="8">
    <location>
        <position position="202"/>
    </location>
    <ligand>
        <name>Zn(2+)</name>
        <dbReference type="ChEBI" id="CHEBI:29105"/>
    </ligand>
</feature>
<dbReference type="AlphaFoldDB" id="A0A1U7JGL0"/>
<evidence type="ECO:0000256" key="6">
    <source>
        <dbReference type="PIRSR" id="PIRSR038994-1"/>
    </source>
</evidence>
<accession>A0A1U7JGL0</accession>
<comment type="cofactor">
    <cofactor evidence="8">
        <name>a divalent metal cation</name>
        <dbReference type="ChEBI" id="CHEBI:60240"/>
    </cofactor>
    <text evidence="8">Binds 1 divalent metal cation per subunit.</text>
</comment>
<dbReference type="EMBL" id="LVVZ01000018">
    <property type="protein sequence ID" value="OKL43824.1"/>
    <property type="molecule type" value="Genomic_DNA"/>
</dbReference>
<feature type="binding site" evidence="7">
    <location>
        <position position="234"/>
    </location>
    <ligand>
        <name>substrate</name>
    </ligand>
</feature>
<dbReference type="Proteomes" id="UP000185783">
    <property type="component" value="Unassembled WGS sequence"/>
</dbReference>
<sequence length="388" mass="40647">MSSSDKKTGVQRLHAERLIDGTGQPGRANMVVEVDGDRIAAVYPAAAAPANIKFDAHAEILTPGFIDIQINGALDIQFNDQPDVKAVRAISDGARAGGTAYTLPTFITAPGQDFVKAMRAVEEAIEQHVPGILGMHLEGPFLSKERSGIHPKGCVRGLNPEDMAQLTQATTGIRLITLAPEEQTPGTVKTLVESGAVVFAGHTQATYEQVQAAMAEGLSGMTHLFNAMSQITGRAPGVVGAALAESAAYAGIIADGYHVHPANLLLAAKCKPDHLCLVTDAMLTLAGTRRSFDLYGKEIFLAEGRLTDASGTLAGAHLAMDDAVCLMQGFTHLPLEAIVKMATHNPASALGLADDLGLIKPGYRAGLTFLDTALDAVSVMCDGELYAL</sequence>
<feature type="binding site" evidence="8">
    <location>
        <position position="223"/>
    </location>
    <ligand>
        <name>Zn(2+)</name>
        <dbReference type="ChEBI" id="CHEBI:29105"/>
    </ligand>
</feature>
<feature type="active site" description="Proton donor/acceptor" evidence="6">
    <location>
        <position position="280"/>
    </location>
</feature>
<dbReference type="Pfam" id="PF01979">
    <property type="entry name" value="Amidohydro_1"/>
    <property type="match status" value="1"/>
</dbReference>
<feature type="binding site" evidence="7">
    <location>
        <position position="149"/>
    </location>
    <ligand>
        <name>substrate</name>
    </ligand>
</feature>
<dbReference type="InterPro" id="IPR032466">
    <property type="entry name" value="Metal_Hydrolase"/>
</dbReference>
<keyword evidence="3 5" id="KW-0378">Hydrolase</keyword>
<organism evidence="10 11">
    <name type="scientific">Pseudovibrio exalbescens</name>
    <dbReference type="NCBI Taxonomy" id="197461"/>
    <lineage>
        <taxon>Bacteria</taxon>
        <taxon>Pseudomonadati</taxon>
        <taxon>Pseudomonadota</taxon>
        <taxon>Alphaproteobacteria</taxon>
        <taxon>Hyphomicrobiales</taxon>
        <taxon>Stappiaceae</taxon>
        <taxon>Pseudovibrio</taxon>
    </lineage>
</organism>
<dbReference type="PANTHER" id="PTHR11113">
    <property type="entry name" value="N-ACETYLGLUCOSAMINE-6-PHOSPHATE DEACETYLASE"/>
    <property type="match status" value="1"/>
</dbReference>
<feature type="binding site" evidence="7">
    <location>
        <position position="258"/>
    </location>
    <ligand>
        <name>substrate</name>
    </ligand>
</feature>
<dbReference type="GO" id="GO:0046872">
    <property type="term" value="F:metal ion binding"/>
    <property type="evidence" value="ECO:0007669"/>
    <property type="project" value="UniProtKB-KW"/>
</dbReference>
<dbReference type="GO" id="GO:0006046">
    <property type="term" value="P:N-acetylglucosamine catabolic process"/>
    <property type="evidence" value="ECO:0007669"/>
    <property type="project" value="TreeGrafter"/>
</dbReference>
<keyword evidence="4 5" id="KW-0119">Carbohydrate metabolism</keyword>
<feature type="binding site" evidence="7">
    <location>
        <begin position="313"/>
        <end position="315"/>
    </location>
    <ligand>
        <name>substrate</name>
    </ligand>
</feature>
<dbReference type="PIRSF" id="PIRSF038994">
    <property type="entry name" value="NagA"/>
    <property type="match status" value="1"/>
</dbReference>
<feature type="binding site" evidence="8">
    <location>
        <position position="138"/>
    </location>
    <ligand>
        <name>Zn(2+)</name>
        <dbReference type="ChEBI" id="CHEBI:29105"/>
    </ligand>
</feature>
<feature type="binding site" evidence="7">
    <location>
        <begin position="226"/>
        <end position="227"/>
    </location>
    <ligand>
        <name>substrate</name>
    </ligand>
</feature>
<keyword evidence="2 8" id="KW-0479">Metal-binding</keyword>
<evidence type="ECO:0000256" key="8">
    <source>
        <dbReference type="PIRSR" id="PIRSR038994-3"/>
    </source>
</evidence>
<name>A0A1U7JGL0_9HYPH</name>
<evidence type="ECO:0000313" key="11">
    <source>
        <dbReference type="Proteomes" id="UP000185783"/>
    </source>
</evidence>
<dbReference type="InterPro" id="IPR003764">
    <property type="entry name" value="GlcNAc_6-P_deAcase"/>
</dbReference>
<evidence type="ECO:0000256" key="5">
    <source>
        <dbReference type="PIRNR" id="PIRNR038994"/>
    </source>
</evidence>
<evidence type="ECO:0000256" key="7">
    <source>
        <dbReference type="PIRSR" id="PIRSR038994-2"/>
    </source>
</evidence>
<evidence type="ECO:0000256" key="2">
    <source>
        <dbReference type="ARBA" id="ARBA00022723"/>
    </source>
</evidence>
<dbReference type="PANTHER" id="PTHR11113:SF14">
    <property type="entry name" value="N-ACETYLGLUCOSAMINE-6-PHOSPHATE DEACETYLASE"/>
    <property type="match status" value="1"/>
</dbReference>
<dbReference type="NCBIfam" id="TIGR00221">
    <property type="entry name" value="nagA"/>
    <property type="match status" value="1"/>
</dbReference>